<feature type="compositionally biased region" description="Polar residues" evidence="1">
    <location>
        <begin position="125"/>
        <end position="136"/>
    </location>
</feature>
<evidence type="ECO:0000256" key="1">
    <source>
        <dbReference type="SAM" id="MobiDB-lite"/>
    </source>
</evidence>
<evidence type="ECO:0000313" key="3">
    <source>
        <dbReference type="EMBL" id="KDQ50057.1"/>
    </source>
</evidence>
<keyword evidence="2" id="KW-1133">Transmembrane helix</keyword>
<dbReference type="InParanoid" id="A0A067PGB6"/>
<feature type="region of interest" description="Disordered" evidence="1">
    <location>
        <begin position="107"/>
        <end position="147"/>
    </location>
</feature>
<dbReference type="EMBL" id="KL197767">
    <property type="protein sequence ID" value="KDQ50057.1"/>
    <property type="molecule type" value="Genomic_DNA"/>
</dbReference>
<evidence type="ECO:0000313" key="4">
    <source>
        <dbReference type="Proteomes" id="UP000027265"/>
    </source>
</evidence>
<protein>
    <submittedName>
        <fullName evidence="3">Uncharacterized protein</fullName>
    </submittedName>
</protein>
<keyword evidence="2" id="KW-0472">Membrane</keyword>
<feature type="transmembrane region" description="Helical" evidence="2">
    <location>
        <begin position="58"/>
        <end position="79"/>
    </location>
</feature>
<gene>
    <name evidence="3" type="ORF">JAAARDRAFT_200299</name>
</gene>
<evidence type="ECO:0000256" key="2">
    <source>
        <dbReference type="SAM" id="Phobius"/>
    </source>
</evidence>
<keyword evidence="4" id="KW-1185">Reference proteome</keyword>
<proteinExistence type="predicted"/>
<dbReference type="AlphaFoldDB" id="A0A067PGB6"/>
<sequence length="147" mass="15940">MATSIHPTTLIVPPSTPTSVIDNPSVVSASSNACVVPSVSAIPSTSARSHISTTIYPIGLPALVLFCLFCLFALGWSVFGVGQRDGFGVEDRERERRDVVMPTRDWESMDVSHDTPSKSHIQDYLLTTETPTNPTSLRHPHTPSPLQ</sequence>
<dbReference type="HOGENOM" id="CLU_1768363_0_0_1"/>
<reference evidence="4" key="1">
    <citation type="journal article" date="2014" name="Proc. Natl. Acad. Sci. U.S.A.">
        <title>Extensive sampling of basidiomycete genomes demonstrates inadequacy of the white-rot/brown-rot paradigm for wood decay fungi.</title>
        <authorList>
            <person name="Riley R."/>
            <person name="Salamov A.A."/>
            <person name="Brown D.W."/>
            <person name="Nagy L.G."/>
            <person name="Floudas D."/>
            <person name="Held B.W."/>
            <person name="Levasseur A."/>
            <person name="Lombard V."/>
            <person name="Morin E."/>
            <person name="Otillar R."/>
            <person name="Lindquist E.A."/>
            <person name="Sun H."/>
            <person name="LaButti K.M."/>
            <person name="Schmutz J."/>
            <person name="Jabbour D."/>
            <person name="Luo H."/>
            <person name="Baker S.E."/>
            <person name="Pisabarro A.G."/>
            <person name="Walton J.D."/>
            <person name="Blanchette R.A."/>
            <person name="Henrissat B."/>
            <person name="Martin F."/>
            <person name="Cullen D."/>
            <person name="Hibbett D.S."/>
            <person name="Grigoriev I.V."/>
        </authorList>
    </citation>
    <scope>NUCLEOTIDE SEQUENCE [LARGE SCALE GENOMIC DNA]</scope>
    <source>
        <strain evidence="4">MUCL 33604</strain>
    </source>
</reference>
<organism evidence="3 4">
    <name type="scientific">Jaapia argillacea MUCL 33604</name>
    <dbReference type="NCBI Taxonomy" id="933084"/>
    <lineage>
        <taxon>Eukaryota</taxon>
        <taxon>Fungi</taxon>
        <taxon>Dikarya</taxon>
        <taxon>Basidiomycota</taxon>
        <taxon>Agaricomycotina</taxon>
        <taxon>Agaricomycetes</taxon>
        <taxon>Agaricomycetidae</taxon>
        <taxon>Jaapiales</taxon>
        <taxon>Jaapiaceae</taxon>
        <taxon>Jaapia</taxon>
    </lineage>
</organism>
<name>A0A067PGB6_9AGAM</name>
<keyword evidence="2" id="KW-0812">Transmembrane</keyword>
<dbReference type="Proteomes" id="UP000027265">
    <property type="component" value="Unassembled WGS sequence"/>
</dbReference>
<feature type="compositionally biased region" description="Basic and acidic residues" evidence="1">
    <location>
        <begin position="107"/>
        <end position="121"/>
    </location>
</feature>
<accession>A0A067PGB6</accession>